<dbReference type="Pfam" id="PF12868">
    <property type="entry name" value="DUF3824"/>
    <property type="match status" value="3"/>
</dbReference>
<feature type="compositionally biased region" description="Basic residues" evidence="4">
    <location>
        <begin position="849"/>
        <end position="862"/>
    </location>
</feature>
<feature type="compositionally biased region" description="Basic residues" evidence="4">
    <location>
        <begin position="907"/>
        <end position="921"/>
    </location>
</feature>
<feature type="domain" description="DUF3824" evidence="5">
    <location>
        <begin position="508"/>
        <end position="585"/>
    </location>
</feature>
<feature type="region of interest" description="Disordered" evidence="4">
    <location>
        <begin position="436"/>
        <end position="484"/>
    </location>
</feature>
<feature type="compositionally biased region" description="Polar residues" evidence="4">
    <location>
        <begin position="1000"/>
        <end position="1009"/>
    </location>
</feature>
<feature type="compositionally biased region" description="Basic residues" evidence="4">
    <location>
        <begin position="626"/>
        <end position="635"/>
    </location>
</feature>
<feature type="compositionally biased region" description="Basic and acidic residues" evidence="4">
    <location>
        <begin position="265"/>
        <end position="277"/>
    </location>
</feature>
<keyword evidence="7" id="KW-1185">Reference proteome</keyword>
<feature type="compositionally biased region" description="Basic and acidic residues" evidence="4">
    <location>
        <begin position="863"/>
        <end position="872"/>
    </location>
</feature>
<keyword evidence="2" id="KW-0687">Ribonucleoprotein</keyword>
<feature type="compositionally biased region" description="Basic and acidic residues" evidence="4">
    <location>
        <begin position="665"/>
        <end position="690"/>
    </location>
</feature>
<dbReference type="InterPro" id="IPR001648">
    <property type="entry name" value="Ribosomal_bS18"/>
</dbReference>
<feature type="compositionally biased region" description="Basic and acidic residues" evidence="4">
    <location>
        <begin position="922"/>
        <end position="935"/>
    </location>
</feature>
<feature type="region of interest" description="Disordered" evidence="4">
    <location>
        <begin position="990"/>
        <end position="1048"/>
    </location>
</feature>
<dbReference type="GO" id="GO:0006412">
    <property type="term" value="P:translation"/>
    <property type="evidence" value="ECO:0007669"/>
    <property type="project" value="InterPro"/>
</dbReference>
<feature type="compositionally biased region" description="Basic residues" evidence="4">
    <location>
        <begin position="388"/>
        <end position="399"/>
    </location>
</feature>
<dbReference type="SUPFAM" id="SSF46911">
    <property type="entry name" value="Ribosomal protein S18"/>
    <property type="match status" value="1"/>
</dbReference>
<dbReference type="FunFam" id="4.10.640.10:FF:000013">
    <property type="entry name" value="37S ribosomal protein S18"/>
    <property type="match status" value="1"/>
</dbReference>
<dbReference type="OrthoDB" id="21463at2759"/>
<comment type="caution">
    <text evidence="6">The sequence shown here is derived from an EMBL/GenBank/DDBJ whole genome shotgun (WGS) entry which is preliminary data.</text>
</comment>
<feature type="compositionally biased region" description="Pro residues" evidence="4">
    <location>
        <begin position="240"/>
        <end position="249"/>
    </location>
</feature>
<accession>A0A4U0TPH1</accession>
<reference evidence="6 7" key="1">
    <citation type="submission" date="2017-03" db="EMBL/GenBank/DDBJ databases">
        <title>Genomes of endolithic fungi from Antarctica.</title>
        <authorList>
            <person name="Coleine C."/>
            <person name="Masonjones S."/>
            <person name="Stajich J.E."/>
        </authorList>
    </citation>
    <scope>NUCLEOTIDE SEQUENCE [LARGE SCALE GENOMIC DNA]</scope>
    <source>
        <strain evidence="6 7">CCFEE 6315</strain>
    </source>
</reference>
<feature type="compositionally biased region" description="Basic and acidic residues" evidence="4">
    <location>
        <begin position="197"/>
        <end position="239"/>
    </location>
</feature>
<feature type="region of interest" description="Disordered" evidence="4">
    <location>
        <begin position="40"/>
        <end position="79"/>
    </location>
</feature>
<feature type="region of interest" description="Disordered" evidence="4">
    <location>
        <begin position="775"/>
        <end position="960"/>
    </location>
</feature>
<keyword evidence="1" id="KW-0689">Ribosomal protein</keyword>
<evidence type="ECO:0000256" key="2">
    <source>
        <dbReference type="ARBA" id="ARBA00023274"/>
    </source>
</evidence>
<dbReference type="Pfam" id="PF01084">
    <property type="entry name" value="Ribosomal_S18"/>
    <property type="match status" value="1"/>
</dbReference>
<feature type="region of interest" description="Disordered" evidence="4">
    <location>
        <begin position="363"/>
        <end position="403"/>
    </location>
</feature>
<evidence type="ECO:0000256" key="4">
    <source>
        <dbReference type="SAM" id="MobiDB-lite"/>
    </source>
</evidence>
<dbReference type="Gene3D" id="4.10.640.10">
    <property type="entry name" value="Ribosomal protein S18"/>
    <property type="match status" value="1"/>
</dbReference>
<evidence type="ECO:0000313" key="6">
    <source>
        <dbReference type="EMBL" id="TKA23635.1"/>
    </source>
</evidence>
<dbReference type="InterPro" id="IPR024436">
    <property type="entry name" value="DUF3824"/>
</dbReference>
<feature type="domain" description="DUF3824" evidence="5">
    <location>
        <begin position="404"/>
        <end position="460"/>
    </location>
</feature>
<organism evidence="6 7">
    <name type="scientific">Salinomyces thailandicus</name>
    <dbReference type="NCBI Taxonomy" id="706561"/>
    <lineage>
        <taxon>Eukaryota</taxon>
        <taxon>Fungi</taxon>
        <taxon>Dikarya</taxon>
        <taxon>Ascomycota</taxon>
        <taxon>Pezizomycotina</taxon>
        <taxon>Dothideomycetes</taxon>
        <taxon>Dothideomycetidae</taxon>
        <taxon>Mycosphaerellales</taxon>
        <taxon>Teratosphaeriaceae</taxon>
        <taxon>Salinomyces</taxon>
    </lineage>
</organism>
<feature type="region of interest" description="Disordered" evidence="4">
    <location>
        <begin position="265"/>
        <end position="315"/>
    </location>
</feature>
<feature type="compositionally biased region" description="Basic and acidic residues" evidence="4">
    <location>
        <begin position="290"/>
        <end position="304"/>
    </location>
</feature>
<gene>
    <name evidence="6" type="ORF">B0A50_07469</name>
</gene>
<feature type="region of interest" description="Disordered" evidence="4">
    <location>
        <begin position="197"/>
        <end position="253"/>
    </location>
</feature>
<dbReference type="InterPro" id="IPR036870">
    <property type="entry name" value="Ribosomal_bS18_sf"/>
</dbReference>
<evidence type="ECO:0000313" key="7">
    <source>
        <dbReference type="Proteomes" id="UP000308549"/>
    </source>
</evidence>
<feature type="compositionally biased region" description="Low complexity" evidence="4">
    <location>
        <begin position="63"/>
        <end position="75"/>
    </location>
</feature>
<dbReference type="AlphaFoldDB" id="A0A4U0TPH1"/>
<sequence length="1203" mass="135667">MSVHERFVYRDRDGGERVEYQDNPRRSYTTVKRYQVPDTARQVFEPQEEQDNKVVIRRKEASPARSHAPSRSYAPTRARENIDIDIDIHEREREPRRRDIPYRVLEQHGSDYERYPEPRSSYRVVDRKVVRRDSTPSPERVREWRFQREREFSPPRREERPYDLERYSKSTEYFAQPQPAPQPIIIREAAAPQPIIIREERREQAPIIIREERREPQYEFIEREEVKDESRSLVRREELPPPAPAPPLPEPEENYFYERRVRELDRPRSDVRPRDSASRASHYSSDDSYEYVRRERTYDDDGRSRRSSHSPHHKRHLAEGAIAGLGAAEIFGHHQRKEGKGGHRVGRDVAGAALGAVGAEAISRVRSKSRRRRSRSRSRSSSFDRYRDRPRRRRSRSRSRGISLSRAQKVGGLAAVAGVAALAGYALKNRNKNNETVIVNETPRRSRSRRRRASVDSYMSGPPLSERSGSAMNPKHRNKKIAQAGLASAAAAGIWEKVRSRSRGGRSRSKSRVRQGAPIAAAGLGGAALAGLYEKNKGNKEAKKAAAVEEELRRGRRRRSRSRSRSIPAPYPASERGIDERPMIAYGHEPVYPEQARGYYSDDEPGMYRRRHGRGSSSGSSPDTRRRSRSRRSRSRGKDLAAAGAAAGVAGVAAHEYGKRRERSRHREAEHRRREDQVYDERYARDHEPPYDPSGYLPPHQQPNAPYDNHQVYPGGTYFPPPPTNDAAYHEQQPPIHPPEPSSYPVYNPADYAHAGPQQPYVPYGEGGYDAEEANLGAPYPGGTETYAGVERFMPSPEPHEGRRGGGRNPDEVSDTGAAQGADAFADVNADNANFAADGLATSSPPRSPRVHKPRRERSRSRVKFDLEHNTEHPASAPFNQTQQTSREHGSDDGEDGREAGREAGHHPHRHRHRRRRKDRGRGREADHDDDHDNGSEGEGSDGTVELPARFDRNGDRVDAAQGGDELAMTLNKILGGAGFTGLLSGLGGGGGGGGDGRNVVQSGHEQNQSAARPPRQPTSPAAPAQPPTPRPSSAAVPPSPGSPANAYDVAGRAIRDAGAARRKAAAEEALRNTLRTMDRKDYEVMQTRRWRPGDIYAPHDLSGVEMSKWKKLRRKPRPRSSDVDVMDQLGMNPLEHYKNVGIMSEYVTEMGRIRHSNDTGLRPVNQRRMAKAIRRAIGVGLMPSVYRHPELLRDEWQRKPRQ</sequence>
<feature type="compositionally biased region" description="Low complexity" evidence="4">
    <location>
        <begin position="1032"/>
        <end position="1048"/>
    </location>
</feature>
<protein>
    <recommendedName>
        <fullName evidence="3">Small ribosomal subunit protein bS18m</fullName>
    </recommendedName>
</protein>
<name>A0A4U0TPH1_9PEZI</name>
<dbReference type="Proteomes" id="UP000308549">
    <property type="component" value="Unassembled WGS sequence"/>
</dbReference>
<dbReference type="PANTHER" id="PTHR35487:SF1">
    <property type="entry name" value="DUF3824 DOMAIN-CONTAINING PROTEIN"/>
    <property type="match status" value="1"/>
</dbReference>
<feature type="compositionally biased region" description="Basic residues" evidence="4">
    <location>
        <begin position="554"/>
        <end position="564"/>
    </location>
</feature>
<feature type="compositionally biased region" description="Basic and acidic residues" evidence="4">
    <location>
        <begin position="538"/>
        <end position="553"/>
    </location>
</feature>
<proteinExistence type="predicted"/>
<feature type="compositionally biased region" description="Low complexity" evidence="4">
    <location>
        <begin position="641"/>
        <end position="654"/>
    </location>
</feature>
<feature type="compositionally biased region" description="Low complexity" evidence="4">
    <location>
        <begin position="1010"/>
        <end position="1023"/>
    </location>
</feature>
<dbReference type="PANTHER" id="PTHR35487">
    <property type="entry name" value="DUF3824 DOMAIN-CONTAINING PROTEIN"/>
    <property type="match status" value="1"/>
</dbReference>
<feature type="compositionally biased region" description="Basic and acidic residues" evidence="4">
    <location>
        <begin position="886"/>
        <end position="906"/>
    </location>
</feature>
<evidence type="ECO:0000259" key="5">
    <source>
        <dbReference type="Pfam" id="PF12868"/>
    </source>
</evidence>
<feature type="compositionally biased region" description="Basic residues" evidence="4">
    <location>
        <begin position="365"/>
        <end position="378"/>
    </location>
</feature>
<dbReference type="GO" id="GO:1990904">
    <property type="term" value="C:ribonucleoprotein complex"/>
    <property type="evidence" value="ECO:0007669"/>
    <property type="project" value="UniProtKB-KW"/>
</dbReference>
<dbReference type="GO" id="GO:0005840">
    <property type="term" value="C:ribosome"/>
    <property type="evidence" value="ECO:0007669"/>
    <property type="project" value="UniProtKB-KW"/>
</dbReference>
<feature type="compositionally biased region" description="Basic and acidic residues" evidence="4">
    <location>
        <begin position="949"/>
        <end position="959"/>
    </location>
</feature>
<evidence type="ECO:0000256" key="1">
    <source>
        <dbReference type="ARBA" id="ARBA00022980"/>
    </source>
</evidence>
<evidence type="ECO:0000256" key="3">
    <source>
        <dbReference type="ARBA" id="ARBA00035264"/>
    </source>
</evidence>
<dbReference type="GO" id="GO:0003735">
    <property type="term" value="F:structural constituent of ribosome"/>
    <property type="evidence" value="ECO:0007669"/>
    <property type="project" value="InterPro"/>
</dbReference>
<feature type="domain" description="DUF3824" evidence="5">
    <location>
        <begin position="632"/>
        <end position="765"/>
    </location>
</feature>
<feature type="compositionally biased region" description="Low complexity" evidence="4">
    <location>
        <begin position="822"/>
        <end position="838"/>
    </location>
</feature>
<feature type="region of interest" description="Disordered" evidence="4">
    <location>
        <begin position="538"/>
        <end position="710"/>
    </location>
</feature>
<dbReference type="EMBL" id="NAJL01000053">
    <property type="protein sequence ID" value="TKA23635.1"/>
    <property type="molecule type" value="Genomic_DNA"/>
</dbReference>
<feature type="compositionally biased region" description="Basic residues" evidence="4">
    <location>
        <begin position="305"/>
        <end position="315"/>
    </location>
</feature>
<feature type="compositionally biased region" description="Basic and acidic residues" evidence="4">
    <location>
        <begin position="50"/>
        <end position="62"/>
    </location>
</feature>